<dbReference type="Proteomes" id="UP001165120">
    <property type="component" value="Unassembled WGS sequence"/>
</dbReference>
<dbReference type="SUPFAM" id="SSF47954">
    <property type="entry name" value="Cyclin-like"/>
    <property type="match status" value="1"/>
</dbReference>
<dbReference type="GO" id="GO:0000307">
    <property type="term" value="C:cyclin-dependent protein kinase holoenzyme complex"/>
    <property type="evidence" value="ECO:0007669"/>
    <property type="project" value="UniProtKB-ARBA"/>
</dbReference>
<comment type="caution">
    <text evidence="2">The sequence shown here is derived from an EMBL/GenBank/DDBJ whole genome shotgun (WGS) entry which is preliminary data.</text>
</comment>
<feature type="compositionally biased region" description="Low complexity" evidence="1">
    <location>
        <begin position="459"/>
        <end position="484"/>
    </location>
</feature>
<feature type="compositionally biased region" description="Low complexity" evidence="1">
    <location>
        <begin position="497"/>
        <end position="517"/>
    </location>
</feature>
<dbReference type="Pfam" id="PF08613">
    <property type="entry name" value="Cyclin"/>
    <property type="match status" value="1"/>
</dbReference>
<dbReference type="Gene3D" id="1.10.472.10">
    <property type="entry name" value="Cyclin-like"/>
    <property type="match status" value="1"/>
</dbReference>
<dbReference type="GO" id="GO:0019901">
    <property type="term" value="F:protein kinase binding"/>
    <property type="evidence" value="ECO:0007669"/>
    <property type="project" value="InterPro"/>
</dbReference>
<dbReference type="EMBL" id="BSXN01003754">
    <property type="protein sequence ID" value="GME79887.1"/>
    <property type="molecule type" value="Genomic_DNA"/>
</dbReference>
<accession>A0A9W6WLS1</accession>
<evidence type="ECO:0000313" key="2">
    <source>
        <dbReference type="EMBL" id="GME79887.1"/>
    </source>
</evidence>
<protein>
    <submittedName>
        <fullName evidence="2">Unnamed protein product</fullName>
    </submittedName>
</protein>
<dbReference type="InterPro" id="IPR036915">
    <property type="entry name" value="Cyclin-like_sf"/>
</dbReference>
<gene>
    <name evidence="2" type="ORF">Cboi02_000624500</name>
</gene>
<feature type="compositionally biased region" description="Low complexity" evidence="1">
    <location>
        <begin position="44"/>
        <end position="58"/>
    </location>
</feature>
<feature type="region of interest" description="Disordered" evidence="1">
    <location>
        <begin position="1"/>
        <end position="58"/>
    </location>
</feature>
<dbReference type="PANTHER" id="PTHR15615">
    <property type="match status" value="1"/>
</dbReference>
<dbReference type="CDD" id="cd20558">
    <property type="entry name" value="CYCLIN_ScPCL7-like"/>
    <property type="match status" value="1"/>
</dbReference>
<dbReference type="GO" id="GO:0016538">
    <property type="term" value="F:cyclin-dependent protein serine/threonine kinase regulator activity"/>
    <property type="evidence" value="ECO:0007669"/>
    <property type="project" value="TreeGrafter"/>
</dbReference>
<feature type="region of interest" description="Disordered" evidence="1">
    <location>
        <begin position="402"/>
        <end position="432"/>
    </location>
</feature>
<dbReference type="GO" id="GO:0005634">
    <property type="term" value="C:nucleus"/>
    <property type="evidence" value="ECO:0007669"/>
    <property type="project" value="TreeGrafter"/>
</dbReference>
<name>A0A9W6WLS1_CANBO</name>
<evidence type="ECO:0000256" key="1">
    <source>
        <dbReference type="SAM" id="MobiDB-lite"/>
    </source>
</evidence>
<dbReference type="InterPro" id="IPR013922">
    <property type="entry name" value="Cyclin_PHO80-like"/>
</dbReference>
<dbReference type="AlphaFoldDB" id="A0A9W6WLS1"/>
<organism evidence="2 3">
    <name type="scientific">Candida boidinii</name>
    <name type="common">Yeast</name>
    <dbReference type="NCBI Taxonomy" id="5477"/>
    <lineage>
        <taxon>Eukaryota</taxon>
        <taxon>Fungi</taxon>
        <taxon>Dikarya</taxon>
        <taxon>Ascomycota</taxon>
        <taxon>Saccharomycotina</taxon>
        <taxon>Pichiomycetes</taxon>
        <taxon>Pichiales</taxon>
        <taxon>Pichiaceae</taxon>
        <taxon>Ogataea</taxon>
        <taxon>Ogataea/Candida clade</taxon>
    </lineage>
</organism>
<evidence type="ECO:0000313" key="3">
    <source>
        <dbReference type="Proteomes" id="UP001165120"/>
    </source>
</evidence>
<feature type="region of interest" description="Disordered" evidence="1">
    <location>
        <begin position="459"/>
        <end position="560"/>
    </location>
</feature>
<dbReference type="PANTHER" id="PTHR15615:SF117">
    <property type="entry name" value="PHO85 CYCLIN PHO80"/>
    <property type="match status" value="1"/>
</dbReference>
<feature type="compositionally biased region" description="Low complexity" evidence="1">
    <location>
        <begin position="1"/>
        <end position="31"/>
    </location>
</feature>
<feature type="region of interest" description="Disordered" evidence="1">
    <location>
        <begin position="77"/>
        <end position="119"/>
    </location>
</feature>
<proteinExistence type="predicted"/>
<reference evidence="2" key="1">
    <citation type="submission" date="2023-04" db="EMBL/GenBank/DDBJ databases">
        <title>Candida boidinii NBRC 10035.</title>
        <authorList>
            <person name="Ichikawa N."/>
            <person name="Sato H."/>
            <person name="Tonouchi N."/>
        </authorList>
    </citation>
    <scope>NUCLEOTIDE SEQUENCE</scope>
    <source>
        <strain evidence="2">NBRC 10035</strain>
    </source>
</reference>
<keyword evidence="3" id="KW-1185">Reference proteome</keyword>
<sequence>MNHSNSFNANSHTTNSHTTNINNPNNKSNYHIYDKVIIPPPPNNNTSNSSNNANTANIISNNNANNILKNQLTNVKSTSSTTSSSSSTSSSLYSSSSSSTASKSNNIPNNCNSNNNSNNNKEEIINLKKLPNNFKNCSKNDLIAIISRMLTSLIDINDNSSNNNNNSLNTNNNSANDMSNLNHENLTRFHSRTPPQISVQSYLSRLSQYSSLENAVLLTSIYYIDLLCSCYPIFTLNSLTVHRFLLTATTVASKALCDSFCSNSHYAKVGGVNLIELNLLEVEFLNKVNWRVVPRDFSIDSKQRKNSTGTLNFDYLKTVKLGVGSAAEVLELYYKRMVNLVGINMGNNVNNVNNVNNSSNSNTGNGKRKFTIGLNDDINYCINKDDNGDFDDLKVDQLQMNQNTKQHQHQHQHQQQQQQQIDQSHKLNSQQHNTNKNTQLHTYAQSQVHRPSINYLYSSPSSSSLSSYESMTNSNINNNNNNNNDKIDKDNELQRQNSNTSNHNTINTNTNDINLINDNEKNDNVDTLRSNKKRSADLESYEILRNSPKSPYLPKQSKKT</sequence>